<evidence type="ECO:0000256" key="1">
    <source>
        <dbReference type="SAM" id="MobiDB-lite"/>
    </source>
</evidence>
<reference evidence="2" key="1">
    <citation type="journal article" date="2023" name="G3 (Bethesda)">
        <title>A reference genome for the long-term kleptoplast-retaining sea slug Elysia crispata morphotype clarki.</title>
        <authorList>
            <person name="Eastman K.E."/>
            <person name="Pendleton A.L."/>
            <person name="Shaikh M.A."/>
            <person name="Suttiyut T."/>
            <person name="Ogas R."/>
            <person name="Tomko P."/>
            <person name="Gavelis G."/>
            <person name="Widhalm J.R."/>
            <person name="Wisecaver J.H."/>
        </authorList>
    </citation>
    <scope>NUCLEOTIDE SEQUENCE</scope>
    <source>
        <strain evidence="2">ECLA1</strain>
    </source>
</reference>
<dbReference type="AlphaFoldDB" id="A0AAE1AY50"/>
<feature type="compositionally biased region" description="Polar residues" evidence="1">
    <location>
        <begin position="92"/>
        <end position="103"/>
    </location>
</feature>
<dbReference type="Proteomes" id="UP001283361">
    <property type="component" value="Unassembled WGS sequence"/>
</dbReference>
<organism evidence="2 3">
    <name type="scientific">Elysia crispata</name>
    <name type="common">lettuce slug</name>
    <dbReference type="NCBI Taxonomy" id="231223"/>
    <lineage>
        <taxon>Eukaryota</taxon>
        <taxon>Metazoa</taxon>
        <taxon>Spiralia</taxon>
        <taxon>Lophotrochozoa</taxon>
        <taxon>Mollusca</taxon>
        <taxon>Gastropoda</taxon>
        <taxon>Heterobranchia</taxon>
        <taxon>Euthyneura</taxon>
        <taxon>Panpulmonata</taxon>
        <taxon>Sacoglossa</taxon>
        <taxon>Placobranchoidea</taxon>
        <taxon>Plakobranchidae</taxon>
        <taxon>Elysia</taxon>
    </lineage>
</organism>
<feature type="region of interest" description="Disordered" evidence="1">
    <location>
        <begin position="80"/>
        <end position="110"/>
    </location>
</feature>
<gene>
    <name evidence="2" type="ORF">RRG08_045431</name>
</gene>
<comment type="caution">
    <text evidence="2">The sequence shown here is derived from an EMBL/GenBank/DDBJ whole genome shotgun (WGS) entry which is preliminary data.</text>
</comment>
<name>A0AAE1AY50_9GAST</name>
<dbReference type="EMBL" id="JAWDGP010001056">
    <property type="protein sequence ID" value="KAK3795441.1"/>
    <property type="molecule type" value="Genomic_DNA"/>
</dbReference>
<evidence type="ECO:0000313" key="2">
    <source>
        <dbReference type="EMBL" id="KAK3795441.1"/>
    </source>
</evidence>
<sequence>MFASQQTRTAINNVRGCGSVRKPEENQDSGCYYRPVRVSCPSRDNHSLPITQGETSIEDLMRGPSSYCLFGSHKHSPHKSFQWNNKGGGSPSILSRSLNLNIQSRRKTAT</sequence>
<keyword evidence="3" id="KW-1185">Reference proteome</keyword>
<proteinExistence type="predicted"/>
<accession>A0AAE1AY50</accession>
<protein>
    <submittedName>
        <fullName evidence="2">Uncharacterized protein</fullName>
    </submittedName>
</protein>
<evidence type="ECO:0000313" key="3">
    <source>
        <dbReference type="Proteomes" id="UP001283361"/>
    </source>
</evidence>